<evidence type="ECO:0000313" key="2">
    <source>
        <dbReference type="EMBL" id="OZM71991.1"/>
    </source>
</evidence>
<dbReference type="RefSeq" id="WP_094863947.1">
    <property type="nucleotide sequence ID" value="NZ_NKYE01000010.1"/>
</dbReference>
<reference evidence="2 3" key="1">
    <citation type="submission" date="2017-07" db="EMBL/GenBank/DDBJ databases">
        <title>Amycolatopsis antarcticus sp. nov., isolated from the surface of an Antarcticus brown macroalga.</title>
        <authorList>
            <person name="Wang J."/>
            <person name="Leiva S."/>
            <person name="Huang J."/>
            <person name="Huang Y."/>
        </authorList>
    </citation>
    <scope>NUCLEOTIDE SEQUENCE [LARGE SCALE GENOMIC DNA]</scope>
    <source>
        <strain evidence="2 3">AU-G6</strain>
    </source>
</reference>
<evidence type="ECO:0000256" key="1">
    <source>
        <dbReference type="SAM" id="Phobius"/>
    </source>
</evidence>
<dbReference type="Proteomes" id="UP000242444">
    <property type="component" value="Unassembled WGS sequence"/>
</dbReference>
<gene>
    <name evidence="2" type="ORF">CFN78_17810</name>
</gene>
<dbReference type="EMBL" id="NKYE01000010">
    <property type="protein sequence ID" value="OZM71991.1"/>
    <property type="molecule type" value="Genomic_DNA"/>
</dbReference>
<keyword evidence="1" id="KW-0812">Transmembrane</keyword>
<keyword evidence="1" id="KW-1133">Transmembrane helix</keyword>
<dbReference type="InParanoid" id="A0A263D0W6"/>
<keyword evidence="1" id="KW-0472">Membrane</keyword>
<organism evidence="2 3">
    <name type="scientific">Amycolatopsis antarctica</name>
    <dbReference type="NCBI Taxonomy" id="1854586"/>
    <lineage>
        <taxon>Bacteria</taxon>
        <taxon>Bacillati</taxon>
        <taxon>Actinomycetota</taxon>
        <taxon>Actinomycetes</taxon>
        <taxon>Pseudonocardiales</taxon>
        <taxon>Pseudonocardiaceae</taxon>
        <taxon>Amycolatopsis</taxon>
    </lineage>
</organism>
<comment type="caution">
    <text evidence="2">The sequence shown here is derived from an EMBL/GenBank/DDBJ whole genome shotgun (WGS) entry which is preliminary data.</text>
</comment>
<keyword evidence="3" id="KW-1185">Reference proteome</keyword>
<proteinExistence type="predicted"/>
<dbReference type="AlphaFoldDB" id="A0A263D0W6"/>
<name>A0A263D0W6_9PSEU</name>
<accession>A0A263D0W6</accession>
<protein>
    <submittedName>
        <fullName evidence="2">Uncharacterized protein</fullName>
    </submittedName>
</protein>
<sequence>MTGSTEVPTRRNQLPLIIAASAVAAAAGTVWAIVRHEDSVIERGRFDGSGRIVITDGTLHTRDTDAACAGVGQRDTLRSGGDLEVWNPAGLRAGTGTITRGTAGDSGCVLEFTIPGTADRYGSYTIRTGGNSLGTVDEQALRDGRAVVRVP</sequence>
<feature type="transmembrane region" description="Helical" evidence="1">
    <location>
        <begin position="14"/>
        <end position="34"/>
    </location>
</feature>
<evidence type="ECO:0000313" key="3">
    <source>
        <dbReference type="Proteomes" id="UP000242444"/>
    </source>
</evidence>